<accession>A0A7J8Z430</accession>
<reference evidence="1 2" key="1">
    <citation type="journal article" date="2019" name="Genome Biol. Evol.">
        <title>Insights into the evolution of the New World diploid cottons (Gossypium, subgenus Houzingenia) based on genome sequencing.</title>
        <authorList>
            <person name="Grover C.E."/>
            <person name="Arick M.A. 2nd"/>
            <person name="Thrash A."/>
            <person name="Conover J.L."/>
            <person name="Sanders W.S."/>
            <person name="Peterson D.G."/>
            <person name="Frelichowski J.E."/>
            <person name="Scheffler J.A."/>
            <person name="Scheffler B.E."/>
            <person name="Wendel J.F."/>
        </authorList>
    </citation>
    <scope>NUCLEOTIDE SEQUENCE [LARGE SCALE GENOMIC DNA]</scope>
    <source>
        <strain evidence="1">4</strain>
        <tissue evidence="1">Leaf</tissue>
    </source>
</reference>
<protein>
    <submittedName>
        <fullName evidence="1">Uncharacterized protein</fullName>
    </submittedName>
</protein>
<name>A0A7J8Z430_9ROSI</name>
<dbReference type="EMBL" id="JABEZV010000002">
    <property type="protein sequence ID" value="MBA0706124.1"/>
    <property type="molecule type" value="Genomic_DNA"/>
</dbReference>
<keyword evidence="2" id="KW-1185">Reference proteome</keyword>
<proteinExistence type="predicted"/>
<dbReference type="AlphaFoldDB" id="A0A7J8Z430"/>
<sequence length="23" mass="2746">MFSKTFAPLEAYLEKDWPEDVTK</sequence>
<dbReference type="Proteomes" id="UP000593574">
    <property type="component" value="Unassembled WGS sequence"/>
</dbReference>
<gene>
    <name evidence="1" type="ORF">Golax_018255</name>
</gene>
<comment type="caution">
    <text evidence="1">The sequence shown here is derived from an EMBL/GenBank/DDBJ whole genome shotgun (WGS) entry which is preliminary data.</text>
</comment>
<organism evidence="1 2">
    <name type="scientific">Gossypium laxum</name>
    <dbReference type="NCBI Taxonomy" id="34288"/>
    <lineage>
        <taxon>Eukaryota</taxon>
        <taxon>Viridiplantae</taxon>
        <taxon>Streptophyta</taxon>
        <taxon>Embryophyta</taxon>
        <taxon>Tracheophyta</taxon>
        <taxon>Spermatophyta</taxon>
        <taxon>Magnoliopsida</taxon>
        <taxon>eudicotyledons</taxon>
        <taxon>Gunneridae</taxon>
        <taxon>Pentapetalae</taxon>
        <taxon>rosids</taxon>
        <taxon>malvids</taxon>
        <taxon>Malvales</taxon>
        <taxon>Malvaceae</taxon>
        <taxon>Malvoideae</taxon>
        <taxon>Gossypium</taxon>
    </lineage>
</organism>
<evidence type="ECO:0000313" key="2">
    <source>
        <dbReference type="Proteomes" id="UP000593574"/>
    </source>
</evidence>
<evidence type="ECO:0000313" key="1">
    <source>
        <dbReference type="EMBL" id="MBA0706124.1"/>
    </source>
</evidence>